<proteinExistence type="inferred from homology"/>
<dbReference type="OrthoDB" id="1470350at2759"/>
<dbReference type="PANTHER" id="PTHR24305:SF157">
    <property type="entry name" value="N-ACETYLTRYPTOPHAN 6-HYDROXYLASE IVOC-RELATED"/>
    <property type="match status" value="1"/>
</dbReference>
<dbReference type="InterPro" id="IPR001128">
    <property type="entry name" value="Cyt_P450"/>
</dbReference>
<keyword evidence="11" id="KW-1185">Reference proteome</keyword>
<dbReference type="InParanoid" id="K5WET9"/>
<keyword evidence="5 8" id="KW-0560">Oxidoreductase</keyword>
<dbReference type="InterPro" id="IPR036396">
    <property type="entry name" value="Cyt_P450_sf"/>
</dbReference>
<dbReference type="GO" id="GO:0005506">
    <property type="term" value="F:iron ion binding"/>
    <property type="evidence" value="ECO:0007669"/>
    <property type="project" value="InterPro"/>
</dbReference>
<dbReference type="InterPro" id="IPR002401">
    <property type="entry name" value="Cyt_P450_E_grp-I"/>
</dbReference>
<keyword evidence="4 7" id="KW-0479">Metal-binding</keyword>
<keyword evidence="9" id="KW-0812">Transmembrane</keyword>
<gene>
    <name evidence="10" type="ORF">PHACADRAFT_206486</name>
</gene>
<dbReference type="PRINTS" id="PR00385">
    <property type="entry name" value="P450"/>
</dbReference>
<protein>
    <recommendedName>
        <fullName evidence="12">Cytochrome P450</fullName>
    </recommendedName>
</protein>
<dbReference type="GO" id="GO:0016705">
    <property type="term" value="F:oxidoreductase activity, acting on paired donors, with incorporation or reduction of molecular oxygen"/>
    <property type="evidence" value="ECO:0007669"/>
    <property type="project" value="InterPro"/>
</dbReference>
<dbReference type="GeneID" id="18912501"/>
<evidence type="ECO:0000256" key="6">
    <source>
        <dbReference type="ARBA" id="ARBA00023004"/>
    </source>
</evidence>
<comment type="pathway">
    <text evidence="2">Secondary metabolite biosynthesis.</text>
</comment>
<dbReference type="HOGENOM" id="CLU_001570_14_4_1"/>
<keyword evidence="9" id="KW-0472">Membrane</keyword>
<keyword evidence="7 8" id="KW-0349">Heme</keyword>
<reference evidence="10 11" key="1">
    <citation type="journal article" date="2012" name="BMC Genomics">
        <title>Comparative genomics of the white-rot fungi, Phanerochaete carnosa and P. chrysosporium, to elucidate the genetic basis of the distinct wood types they colonize.</title>
        <authorList>
            <person name="Suzuki H."/>
            <person name="MacDonald J."/>
            <person name="Syed K."/>
            <person name="Salamov A."/>
            <person name="Hori C."/>
            <person name="Aerts A."/>
            <person name="Henrissat B."/>
            <person name="Wiebenga A."/>
            <person name="vanKuyk P.A."/>
            <person name="Barry K."/>
            <person name="Lindquist E."/>
            <person name="LaButti K."/>
            <person name="Lapidus A."/>
            <person name="Lucas S."/>
            <person name="Coutinho P."/>
            <person name="Gong Y."/>
            <person name="Samejima M."/>
            <person name="Mahadevan R."/>
            <person name="Abou-Zaid M."/>
            <person name="de Vries R.P."/>
            <person name="Igarashi K."/>
            <person name="Yadav J.S."/>
            <person name="Grigoriev I.V."/>
            <person name="Master E.R."/>
        </authorList>
    </citation>
    <scope>NUCLEOTIDE SEQUENCE [LARGE SCALE GENOMIC DNA]</scope>
    <source>
        <strain evidence="10 11">HHB-10118-sp</strain>
    </source>
</reference>
<feature type="transmembrane region" description="Helical" evidence="9">
    <location>
        <begin position="12"/>
        <end position="32"/>
    </location>
</feature>
<dbReference type="InterPro" id="IPR050121">
    <property type="entry name" value="Cytochrome_P450_monoxygenase"/>
</dbReference>
<dbReference type="KEGG" id="pco:PHACADRAFT_206486"/>
<organism evidence="10 11">
    <name type="scientific">Phanerochaete carnosa (strain HHB-10118-sp)</name>
    <name type="common">White-rot fungus</name>
    <name type="synonym">Peniophora carnosa</name>
    <dbReference type="NCBI Taxonomy" id="650164"/>
    <lineage>
        <taxon>Eukaryota</taxon>
        <taxon>Fungi</taxon>
        <taxon>Dikarya</taxon>
        <taxon>Basidiomycota</taxon>
        <taxon>Agaricomycotina</taxon>
        <taxon>Agaricomycetes</taxon>
        <taxon>Polyporales</taxon>
        <taxon>Phanerochaetaceae</taxon>
        <taxon>Phanerochaete</taxon>
    </lineage>
</organism>
<dbReference type="AlphaFoldDB" id="K5WET9"/>
<evidence type="ECO:0000256" key="7">
    <source>
        <dbReference type="PIRSR" id="PIRSR602401-1"/>
    </source>
</evidence>
<evidence type="ECO:0000256" key="2">
    <source>
        <dbReference type="ARBA" id="ARBA00005179"/>
    </source>
</evidence>
<dbReference type="SUPFAM" id="SSF48264">
    <property type="entry name" value="Cytochrome P450"/>
    <property type="match status" value="1"/>
</dbReference>
<dbReference type="PROSITE" id="PS00086">
    <property type="entry name" value="CYTOCHROME_P450"/>
    <property type="match status" value="1"/>
</dbReference>
<dbReference type="GO" id="GO:0004497">
    <property type="term" value="F:monooxygenase activity"/>
    <property type="evidence" value="ECO:0007669"/>
    <property type="project" value="UniProtKB-KW"/>
</dbReference>
<evidence type="ECO:0000256" key="1">
    <source>
        <dbReference type="ARBA" id="ARBA00001971"/>
    </source>
</evidence>
<dbReference type="EMBL" id="JH930470">
    <property type="protein sequence ID" value="EKM57594.1"/>
    <property type="molecule type" value="Genomic_DNA"/>
</dbReference>
<keyword evidence="9" id="KW-1133">Transmembrane helix</keyword>
<evidence type="ECO:0000256" key="9">
    <source>
        <dbReference type="SAM" id="Phobius"/>
    </source>
</evidence>
<sequence length="496" mass="56495">MDFLSTLWTYATWAAVLVCLYLLLKAVYNVYFHPLSRFPGPKLAAASLWWQAYLDLWENGSLSSKLAELHATYGEIVRIGPNELHFSRPSAFHEIYSSRNRWSKGSYLYDAFVDTSSRSTFTLLDYESAKKRSELTANLFSHKSIIAMQSLVQECVDEMCANIDDHILNKRPVHFRRAFRCCTLDSICSLCFGQTTNALSAPEFRSPVEYVLGTTAPIRRLAKHIPFLMTFLRSLPSSLLRYLQPYSEGYLKVVKMLGTQIREIFANPQSLANSDHSTIYHEFVKAKDQSILTEEAFLDEGFLFFNALTVGTLHVLDDPQMYAKLMKELLEAWPRLDDRLRYETLENLPYLRAVVKESLRLSHGVVTPLTRVVPQDGSVISGEFIPGGTVVSMSNVLVHTNEEIFPEPHAFKPERWLDPAAGSLDNWLVSFSKGPRSCIGINLAYCEMYLALANLFRRYDMQLNGVSPSDWRWVDQFSPVYSGSAPLELWAQARLT</sequence>
<evidence type="ECO:0000313" key="11">
    <source>
        <dbReference type="Proteomes" id="UP000008370"/>
    </source>
</evidence>
<name>K5WET9_PHACS</name>
<dbReference type="Gene3D" id="1.10.630.10">
    <property type="entry name" value="Cytochrome P450"/>
    <property type="match status" value="1"/>
</dbReference>
<accession>K5WET9</accession>
<evidence type="ECO:0008006" key="12">
    <source>
        <dbReference type="Google" id="ProtNLM"/>
    </source>
</evidence>
<comment type="similarity">
    <text evidence="3 8">Belongs to the cytochrome P450 family.</text>
</comment>
<comment type="cofactor">
    <cofactor evidence="1 7">
        <name>heme</name>
        <dbReference type="ChEBI" id="CHEBI:30413"/>
    </cofactor>
</comment>
<dbReference type="PANTHER" id="PTHR24305">
    <property type="entry name" value="CYTOCHROME P450"/>
    <property type="match status" value="1"/>
</dbReference>
<dbReference type="PRINTS" id="PR00463">
    <property type="entry name" value="EP450I"/>
</dbReference>
<dbReference type="Pfam" id="PF00067">
    <property type="entry name" value="p450"/>
    <property type="match status" value="1"/>
</dbReference>
<feature type="binding site" description="axial binding residue" evidence="7">
    <location>
        <position position="438"/>
    </location>
    <ligand>
        <name>heme</name>
        <dbReference type="ChEBI" id="CHEBI:30413"/>
    </ligand>
    <ligandPart>
        <name>Fe</name>
        <dbReference type="ChEBI" id="CHEBI:18248"/>
    </ligandPart>
</feature>
<evidence type="ECO:0000256" key="5">
    <source>
        <dbReference type="ARBA" id="ARBA00023002"/>
    </source>
</evidence>
<dbReference type="InterPro" id="IPR017972">
    <property type="entry name" value="Cyt_P450_CS"/>
</dbReference>
<evidence type="ECO:0000256" key="8">
    <source>
        <dbReference type="RuleBase" id="RU000461"/>
    </source>
</evidence>
<evidence type="ECO:0000313" key="10">
    <source>
        <dbReference type="EMBL" id="EKM57594.1"/>
    </source>
</evidence>
<dbReference type="Proteomes" id="UP000008370">
    <property type="component" value="Unassembled WGS sequence"/>
</dbReference>
<evidence type="ECO:0000256" key="3">
    <source>
        <dbReference type="ARBA" id="ARBA00010617"/>
    </source>
</evidence>
<evidence type="ECO:0000256" key="4">
    <source>
        <dbReference type="ARBA" id="ARBA00022723"/>
    </source>
</evidence>
<dbReference type="RefSeq" id="XP_007392941.1">
    <property type="nucleotide sequence ID" value="XM_007392879.1"/>
</dbReference>
<dbReference type="GO" id="GO:0020037">
    <property type="term" value="F:heme binding"/>
    <property type="evidence" value="ECO:0007669"/>
    <property type="project" value="InterPro"/>
</dbReference>
<keyword evidence="8" id="KW-0503">Monooxygenase</keyword>
<dbReference type="CDD" id="cd11062">
    <property type="entry name" value="CYP58-like"/>
    <property type="match status" value="1"/>
</dbReference>
<keyword evidence="6 7" id="KW-0408">Iron</keyword>